<protein>
    <submittedName>
        <fullName evidence="1">Uncharacterized protein</fullName>
    </submittedName>
</protein>
<accession>A0A6C0EEN6</accession>
<evidence type="ECO:0000313" key="1">
    <source>
        <dbReference type="EMBL" id="QHT25805.1"/>
    </source>
</evidence>
<dbReference type="AlphaFoldDB" id="A0A6C0EEN6"/>
<dbReference type="EMBL" id="MN739775">
    <property type="protein sequence ID" value="QHT25805.1"/>
    <property type="molecule type" value="Genomic_DNA"/>
</dbReference>
<organism evidence="1">
    <name type="scientific">viral metagenome</name>
    <dbReference type="NCBI Taxonomy" id="1070528"/>
    <lineage>
        <taxon>unclassified sequences</taxon>
        <taxon>metagenomes</taxon>
        <taxon>organismal metagenomes</taxon>
    </lineage>
</organism>
<sequence>MLKFKISEIVCDYTKYRMSFLDKEVWNYLPDIRKLEIDDIDETKFYKMIGLTKDEMKLFDKSNVNDVVKTKTQKPKILIDSSDDSEEDIPTKKKVVKKIKSKKEKNDEL</sequence>
<name>A0A6C0EEN6_9ZZZZ</name>
<proteinExistence type="predicted"/>
<reference evidence="1" key="1">
    <citation type="journal article" date="2020" name="Nature">
        <title>Giant virus diversity and host interactions through global metagenomics.</title>
        <authorList>
            <person name="Schulz F."/>
            <person name="Roux S."/>
            <person name="Paez-Espino D."/>
            <person name="Jungbluth S."/>
            <person name="Walsh D.A."/>
            <person name="Denef V.J."/>
            <person name="McMahon K.D."/>
            <person name="Konstantinidis K.T."/>
            <person name="Eloe-Fadrosh E.A."/>
            <person name="Kyrpides N.C."/>
            <person name="Woyke T."/>
        </authorList>
    </citation>
    <scope>NUCLEOTIDE SEQUENCE</scope>
    <source>
        <strain evidence="1">GVMAG-M-3300023179-27</strain>
    </source>
</reference>